<feature type="region of interest" description="Disordered" evidence="1">
    <location>
        <begin position="60"/>
        <end position="107"/>
    </location>
</feature>
<organism evidence="2 3">
    <name type="scientific">Solanum pennellii</name>
    <name type="common">Tomato</name>
    <name type="synonym">Lycopersicon pennellii</name>
    <dbReference type="NCBI Taxonomy" id="28526"/>
    <lineage>
        <taxon>Eukaryota</taxon>
        <taxon>Viridiplantae</taxon>
        <taxon>Streptophyta</taxon>
        <taxon>Embryophyta</taxon>
        <taxon>Tracheophyta</taxon>
        <taxon>Spermatophyta</taxon>
        <taxon>Magnoliopsida</taxon>
        <taxon>eudicotyledons</taxon>
        <taxon>Gunneridae</taxon>
        <taxon>Pentapetalae</taxon>
        <taxon>asterids</taxon>
        <taxon>lamiids</taxon>
        <taxon>Solanales</taxon>
        <taxon>Solanaceae</taxon>
        <taxon>Solanoideae</taxon>
        <taxon>Solaneae</taxon>
        <taxon>Solanum</taxon>
        <taxon>Solanum subgen. Lycopersicon</taxon>
    </lineage>
</organism>
<feature type="compositionally biased region" description="Basic and acidic residues" evidence="1">
    <location>
        <begin position="167"/>
        <end position="177"/>
    </location>
</feature>
<feature type="compositionally biased region" description="Polar residues" evidence="1">
    <location>
        <begin position="150"/>
        <end position="166"/>
    </location>
</feature>
<gene>
    <name evidence="3" type="primary">LOC107030265</name>
</gene>
<name>A0ABM1HL51_SOLPN</name>
<keyword evidence="2" id="KW-1185">Reference proteome</keyword>
<feature type="compositionally biased region" description="Polar residues" evidence="1">
    <location>
        <begin position="267"/>
        <end position="283"/>
    </location>
</feature>
<evidence type="ECO:0000313" key="2">
    <source>
        <dbReference type="Proteomes" id="UP000694930"/>
    </source>
</evidence>
<dbReference type="PANTHER" id="PTHR48186:SF1">
    <property type="entry name" value="TPX2 C-TERMINAL DOMAIN-CONTAINING PROTEIN"/>
    <property type="match status" value="1"/>
</dbReference>
<dbReference type="GeneID" id="107030265"/>
<protein>
    <submittedName>
        <fullName evidence="3">RNA-binding protein 28-like</fullName>
    </submittedName>
</protein>
<feature type="region of interest" description="Disordered" evidence="1">
    <location>
        <begin position="150"/>
        <end position="181"/>
    </location>
</feature>
<evidence type="ECO:0000256" key="1">
    <source>
        <dbReference type="SAM" id="MobiDB-lite"/>
    </source>
</evidence>
<feature type="compositionally biased region" description="Basic and acidic residues" evidence="1">
    <location>
        <begin position="213"/>
        <end position="227"/>
    </location>
</feature>
<reference evidence="3" key="2">
    <citation type="submission" date="2025-08" db="UniProtKB">
        <authorList>
            <consortium name="RefSeq"/>
        </authorList>
    </citation>
    <scope>IDENTIFICATION</scope>
</reference>
<feature type="compositionally biased region" description="Acidic residues" evidence="1">
    <location>
        <begin position="60"/>
        <end position="97"/>
    </location>
</feature>
<dbReference type="Proteomes" id="UP000694930">
    <property type="component" value="Chromosome 9"/>
</dbReference>
<dbReference type="PANTHER" id="PTHR48186">
    <property type="entry name" value="NB-ARC DOMAIN-CONTAINING PROTEIN"/>
    <property type="match status" value="1"/>
</dbReference>
<accession>A0ABM1HL51</accession>
<evidence type="ECO:0000313" key="3">
    <source>
        <dbReference type="RefSeq" id="XP_015087095.1"/>
    </source>
</evidence>
<dbReference type="RefSeq" id="XP_015087095.1">
    <property type="nucleotide sequence ID" value="XM_015231609.1"/>
</dbReference>
<feature type="region of interest" description="Disordered" evidence="1">
    <location>
        <begin position="198"/>
        <end position="285"/>
    </location>
</feature>
<reference evidence="2" key="1">
    <citation type="journal article" date="2014" name="Nat. Genet.">
        <title>The genome of the stress-tolerant wild tomato species Solanum pennellii.</title>
        <authorList>
            <person name="Bolger A."/>
            <person name="Scossa F."/>
            <person name="Bolger M.E."/>
            <person name="Lanz C."/>
            <person name="Maumus F."/>
            <person name="Tohge T."/>
            <person name="Quesneville H."/>
            <person name="Alseekh S."/>
            <person name="Sorensen I."/>
            <person name="Lichtenstein G."/>
            <person name="Fich E.A."/>
            <person name="Conte M."/>
            <person name="Keller H."/>
            <person name="Schneeberger K."/>
            <person name="Schwacke R."/>
            <person name="Ofner I."/>
            <person name="Vrebalov J."/>
            <person name="Xu Y."/>
            <person name="Osorio S."/>
            <person name="Aflitos S.A."/>
            <person name="Schijlen E."/>
            <person name="Jimenez-Gomez J.M."/>
            <person name="Ryngajllo M."/>
            <person name="Kimura S."/>
            <person name="Kumar R."/>
            <person name="Koenig D."/>
            <person name="Headland L.R."/>
            <person name="Maloof J.N."/>
            <person name="Sinha N."/>
            <person name="van Ham R.C."/>
            <person name="Lankhorst R.K."/>
            <person name="Mao L."/>
            <person name="Vogel A."/>
            <person name="Arsova B."/>
            <person name="Panstruga R."/>
            <person name="Fei Z."/>
            <person name="Rose J.K."/>
            <person name="Zamir D."/>
            <person name="Carrari F."/>
            <person name="Giovannoni J.J."/>
            <person name="Weigel D."/>
            <person name="Usadel B."/>
            <person name="Fernie A.R."/>
        </authorList>
    </citation>
    <scope>NUCLEOTIDE SEQUENCE [LARGE SCALE GENOMIC DNA]</scope>
    <source>
        <strain evidence="2">cv. LA0716</strain>
    </source>
</reference>
<proteinExistence type="predicted"/>
<sequence>MDIEKMFLNSYSIEKKPDICELIEGEAAILVGASKYPVEFEKRKNRIFNLIKYPGEHDIDEEDNAISIDDNDDDNDDNEEEDDVTSVEDPEKEEEDGLATQQVTAESNKPMVTKLRIVISKSVQVALEKQNNNNPITESGTELKKTDLVQQLDKQGTPQSHNTTTMESRKRMKESTKRVQVAPLRVRLLSDLSFQKHLDRGKQLQKQSPKGFKKTDSDTEKKREDGARQTPIQSRRKECTTGSTKSMLPPLMKMNVEVAPPPHPKQRNCSSSTRPMQKISESSAVARPMQIETQSDSDMKKKFESSKRKFEQRLADQREAKRRIITIHFHQMPKLLMPLLPSVVGLGKGFEIMIMRVVGNFCSYFFFL</sequence>